<dbReference type="CDD" id="cd07503">
    <property type="entry name" value="HAD_HisB-N"/>
    <property type="match status" value="1"/>
</dbReference>
<dbReference type="EMBL" id="JAJPWV010000005">
    <property type="protein sequence ID" value="MCD8742170.1"/>
    <property type="molecule type" value="Genomic_DNA"/>
</dbReference>
<dbReference type="PIRSF" id="PIRSF004682">
    <property type="entry name" value="GmhB"/>
    <property type="match status" value="1"/>
</dbReference>
<comment type="similarity">
    <text evidence="7">Belongs to the gmhB family.</text>
</comment>
<dbReference type="Gene3D" id="3.40.50.1000">
    <property type="entry name" value="HAD superfamily/HAD-like"/>
    <property type="match status" value="1"/>
</dbReference>
<dbReference type="SUPFAM" id="SSF56784">
    <property type="entry name" value="HAD-like"/>
    <property type="match status" value="1"/>
</dbReference>
<dbReference type="PANTHER" id="PTHR42891">
    <property type="entry name" value="D-GLYCERO-BETA-D-MANNO-HEPTOSE-1,7-BISPHOSPHATE 7-PHOSPHATASE"/>
    <property type="match status" value="1"/>
</dbReference>
<reference evidence="8 9" key="1">
    <citation type="submission" date="2021-12" db="EMBL/GenBank/DDBJ databases">
        <title>Mucilaginibacter roseus genome.</title>
        <authorList>
            <person name="Ferreira J.R."/>
            <person name="Newman J.D."/>
        </authorList>
    </citation>
    <scope>NUCLEOTIDE SEQUENCE [LARGE SCALE GENOMIC DNA]</scope>
    <source>
        <strain evidence="8 9">LMG 28454</strain>
    </source>
</reference>
<comment type="caution">
    <text evidence="8">The sequence shown here is derived from an EMBL/GenBank/DDBJ whole genome shotgun (WGS) entry which is preliminary data.</text>
</comment>
<dbReference type="EC" id="3.1.3.-" evidence="7"/>
<dbReference type="InterPro" id="IPR006549">
    <property type="entry name" value="HAD-SF_hydro_IIIA"/>
</dbReference>
<dbReference type="GO" id="GO:0016787">
    <property type="term" value="F:hydrolase activity"/>
    <property type="evidence" value="ECO:0007669"/>
    <property type="project" value="UniProtKB-KW"/>
</dbReference>
<keyword evidence="2 7" id="KW-0963">Cytoplasm</keyword>
<gene>
    <name evidence="8" type="ORF">LT679_16280</name>
</gene>
<organism evidence="8 9">
    <name type="scientific">Mucilaginibacter roseus</name>
    <dbReference type="NCBI Taxonomy" id="1528868"/>
    <lineage>
        <taxon>Bacteria</taxon>
        <taxon>Pseudomonadati</taxon>
        <taxon>Bacteroidota</taxon>
        <taxon>Sphingobacteriia</taxon>
        <taxon>Sphingobacteriales</taxon>
        <taxon>Sphingobacteriaceae</taxon>
        <taxon>Mucilaginibacter</taxon>
    </lineage>
</organism>
<sequence length="193" mass="21207">MNKAVFLDKDGTLIPDIPYNVDPQLITLQADSVAGLKKLQDAGYLLIIISNQSGVARGLFEEDKLTGVEQRLKDLLSAHLINLNGFYYCPHHPDGTLNGYNLDCDCRKPAPGMLLAAAIDHNIDIKQSWMIGDILNDVEAGKRAGCKAVLIDNGNETEWLTGSMRHPDFSCPNIDEAAQKILSYNGDERLAKL</sequence>
<dbReference type="InterPro" id="IPR023214">
    <property type="entry name" value="HAD_sf"/>
</dbReference>
<evidence type="ECO:0000256" key="1">
    <source>
        <dbReference type="ARBA" id="ARBA00004496"/>
    </source>
</evidence>
<evidence type="ECO:0000256" key="5">
    <source>
        <dbReference type="ARBA" id="ARBA00023277"/>
    </source>
</evidence>
<dbReference type="Proteomes" id="UP001199919">
    <property type="component" value="Unassembled WGS sequence"/>
</dbReference>
<proteinExistence type="inferred from homology"/>
<evidence type="ECO:0000256" key="7">
    <source>
        <dbReference type="PIRNR" id="PIRNR004682"/>
    </source>
</evidence>
<evidence type="ECO:0000256" key="2">
    <source>
        <dbReference type="ARBA" id="ARBA00022490"/>
    </source>
</evidence>
<protein>
    <recommendedName>
        <fullName evidence="6 7">D,D-heptose 1,7-bisphosphate phosphatase</fullName>
        <ecNumber evidence="7">3.1.3.-</ecNumber>
    </recommendedName>
</protein>
<dbReference type="InterPro" id="IPR036412">
    <property type="entry name" value="HAD-like_sf"/>
</dbReference>
<keyword evidence="9" id="KW-1185">Reference proteome</keyword>
<evidence type="ECO:0000256" key="3">
    <source>
        <dbReference type="ARBA" id="ARBA00022723"/>
    </source>
</evidence>
<accession>A0ABS8U7N7</accession>
<keyword evidence="4 7" id="KW-0378">Hydrolase</keyword>
<evidence type="ECO:0000313" key="8">
    <source>
        <dbReference type="EMBL" id="MCD8742170.1"/>
    </source>
</evidence>
<dbReference type="NCBIfam" id="TIGR01662">
    <property type="entry name" value="HAD-SF-IIIA"/>
    <property type="match status" value="1"/>
</dbReference>
<evidence type="ECO:0000256" key="6">
    <source>
        <dbReference type="ARBA" id="ARBA00031828"/>
    </source>
</evidence>
<dbReference type="NCBIfam" id="TIGR01656">
    <property type="entry name" value="Histidinol-ppas"/>
    <property type="match status" value="1"/>
</dbReference>
<dbReference type="Pfam" id="PF13242">
    <property type="entry name" value="Hydrolase_like"/>
    <property type="match status" value="1"/>
</dbReference>
<keyword evidence="3" id="KW-0479">Metal-binding</keyword>
<dbReference type="PANTHER" id="PTHR42891:SF1">
    <property type="entry name" value="D-GLYCERO-BETA-D-MANNO-HEPTOSE-1,7-BISPHOSPHATE 7-PHOSPHATASE"/>
    <property type="match status" value="1"/>
</dbReference>
<evidence type="ECO:0000313" key="9">
    <source>
        <dbReference type="Proteomes" id="UP001199919"/>
    </source>
</evidence>
<keyword evidence="5 7" id="KW-0119">Carbohydrate metabolism</keyword>
<dbReference type="InterPro" id="IPR006543">
    <property type="entry name" value="Histidinol-phos"/>
</dbReference>
<name>A0ABS8U7N7_9SPHI</name>
<comment type="subcellular location">
    <subcellularLocation>
        <location evidence="1 7">Cytoplasm</location>
    </subcellularLocation>
</comment>
<dbReference type="RefSeq" id="WP_232178729.1">
    <property type="nucleotide sequence ID" value="NZ_JAJPWV010000005.1"/>
</dbReference>
<evidence type="ECO:0000256" key="4">
    <source>
        <dbReference type="ARBA" id="ARBA00022801"/>
    </source>
</evidence>
<dbReference type="InterPro" id="IPR004446">
    <property type="entry name" value="Heptose_bisP_phosphatase"/>
</dbReference>